<feature type="transmembrane region" description="Helical" evidence="6">
    <location>
        <begin position="227"/>
        <end position="245"/>
    </location>
</feature>
<dbReference type="GO" id="GO:0046677">
    <property type="term" value="P:response to antibiotic"/>
    <property type="evidence" value="ECO:0007669"/>
    <property type="project" value="UniProtKB-KW"/>
</dbReference>
<protein>
    <submittedName>
        <fullName evidence="8">ABC transporter permease</fullName>
    </submittedName>
</protein>
<evidence type="ECO:0000256" key="6">
    <source>
        <dbReference type="SAM" id="Phobius"/>
    </source>
</evidence>
<dbReference type="Proteomes" id="UP000578686">
    <property type="component" value="Unassembled WGS sequence"/>
</dbReference>
<dbReference type="InterPro" id="IPR013525">
    <property type="entry name" value="ABC2_TM"/>
</dbReference>
<dbReference type="InterPro" id="IPR000412">
    <property type="entry name" value="ABC_2_transport"/>
</dbReference>
<feature type="transmembrane region" description="Helical" evidence="6">
    <location>
        <begin position="105"/>
        <end position="130"/>
    </location>
</feature>
<keyword evidence="2 6" id="KW-0812">Transmembrane</keyword>
<keyword evidence="9" id="KW-1185">Reference proteome</keyword>
<organism evidence="8 9">
    <name type="scientific">Streptomyces lonarensis</name>
    <dbReference type="NCBI Taxonomy" id="700599"/>
    <lineage>
        <taxon>Bacteria</taxon>
        <taxon>Bacillati</taxon>
        <taxon>Actinomycetota</taxon>
        <taxon>Actinomycetes</taxon>
        <taxon>Kitasatosporales</taxon>
        <taxon>Streptomycetaceae</taxon>
        <taxon>Streptomyces</taxon>
    </lineage>
</organism>
<feature type="transmembrane region" description="Helical" evidence="6">
    <location>
        <begin position="171"/>
        <end position="189"/>
    </location>
</feature>
<evidence type="ECO:0000256" key="2">
    <source>
        <dbReference type="ARBA" id="ARBA00022692"/>
    </source>
</evidence>
<evidence type="ECO:0000256" key="1">
    <source>
        <dbReference type="ARBA" id="ARBA00004141"/>
    </source>
</evidence>
<feature type="domain" description="ABC-2 type transporter transmembrane" evidence="7">
    <location>
        <begin position="10"/>
        <end position="218"/>
    </location>
</feature>
<dbReference type="PIRSF" id="PIRSF006648">
    <property type="entry name" value="DrrB"/>
    <property type="match status" value="1"/>
</dbReference>
<feature type="transmembrane region" description="Helical" evidence="6">
    <location>
        <begin position="27"/>
        <end position="46"/>
    </location>
</feature>
<reference evidence="8 9" key="1">
    <citation type="submission" date="2020-03" db="EMBL/GenBank/DDBJ databases">
        <title>Draft genome of Streptomyces sp. ventii, isolated from the Axial Seamount in the Pacific Ocean, and resequencing of the two type strains Streptomyces lonarensis strain NCL 716 and Streptomyces bohaiensis strain 11A07.</title>
        <authorList>
            <person name="Loughran R.M."/>
            <person name="Pfannmuller K.M."/>
            <person name="Wasson B.J."/>
            <person name="Deadmond M.C."/>
            <person name="Paddock B.E."/>
            <person name="Koyack M.J."/>
            <person name="Gallegos D.A."/>
            <person name="Mitchell E.A."/>
            <person name="Ushijima B."/>
            <person name="Saw J.H."/>
            <person name="Mcphail K.L."/>
            <person name="Videau P."/>
        </authorList>
    </citation>
    <scope>NUCLEOTIDE SEQUENCE [LARGE SCALE GENOMIC DNA]</scope>
    <source>
        <strain evidence="8 9">NCL716</strain>
    </source>
</reference>
<feature type="transmembrane region" description="Helical" evidence="6">
    <location>
        <begin position="58"/>
        <end position="84"/>
    </location>
</feature>
<comment type="caution">
    <text evidence="8">The sequence shown here is derived from an EMBL/GenBank/DDBJ whole genome shotgun (WGS) entry which is preliminary data.</text>
</comment>
<dbReference type="PANTHER" id="PTHR43027">
    <property type="entry name" value="DOXORUBICIN RESISTANCE ABC TRANSPORTER PERMEASE PROTEIN DRRC-RELATED"/>
    <property type="match status" value="1"/>
</dbReference>
<dbReference type="GO" id="GO:0140359">
    <property type="term" value="F:ABC-type transporter activity"/>
    <property type="evidence" value="ECO:0007669"/>
    <property type="project" value="InterPro"/>
</dbReference>
<name>A0A7X6I1H9_9ACTN</name>
<evidence type="ECO:0000256" key="4">
    <source>
        <dbReference type="ARBA" id="ARBA00023136"/>
    </source>
</evidence>
<dbReference type="InterPro" id="IPR052902">
    <property type="entry name" value="ABC-2_transporter"/>
</dbReference>
<accession>A0A7X6I1H9</accession>
<dbReference type="AlphaFoldDB" id="A0A7X6I1H9"/>
<keyword evidence="5" id="KW-0046">Antibiotic resistance</keyword>
<dbReference type="GO" id="GO:0043190">
    <property type="term" value="C:ATP-binding cassette (ABC) transporter complex"/>
    <property type="evidence" value="ECO:0007669"/>
    <property type="project" value="InterPro"/>
</dbReference>
<evidence type="ECO:0000313" key="9">
    <source>
        <dbReference type="Proteomes" id="UP000578686"/>
    </source>
</evidence>
<evidence type="ECO:0000256" key="5">
    <source>
        <dbReference type="ARBA" id="ARBA00023251"/>
    </source>
</evidence>
<keyword evidence="3 6" id="KW-1133">Transmembrane helix</keyword>
<gene>
    <name evidence="8" type="ORF">HCN56_22995</name>
</gene>
<proteinExistence type="predicted"/>
<sequence>MPDKTTLRRLGALSRAELTLLVRNRSALFGALLMPLLMVGFLLTLGDTLGLGDGNLSVAAVIGTSAIGMVLLMAVYSTLIPAYVGRREERVLKRLRTGEATDAEILTGTAVPAVLLALIQCAVLIGVGSAHPSLSAPARPDLLIVGVVLGMLMMVLMAIVTSAFTRTVESAQITALPLFLIAMMTSGMITQLDTLPDAMADIFRIMPFTPVMDLVRAGWLDAGGGDVTRALLLAIAWTALAGYAVRRWFRWDPRQ</sequence>
<dbReference type="EMBL" id="JAAVJD010000290">
    <property type="protein sequence ID" value="NJQ08369.1"/>
    <property type="molecule type" value="Genomic_DNA"/>
</dbReference>
<dbReference type="PANTHER" id="PTHR43027:SF2">
    <property type="entry name" value="TRANSPORT PERMEASE PROTEIN"/>
    <property type="match status" value="1"/>
</dbReference>
<evidence type="ECO:0000313" key="8">
    <source>
        <dbReference type="EMBL" id="NJQ08369.1"/>
    </source>
</evidence>
<dbReference type="Pfam" id="PF01061">
    <property type="entry name" value="ABC2_membrane"/>
    <property type="match status" value="1"/>
</dbReference>
<comment type="subcellular location">
    <subcellularLocation>
        <location evidence="1">Membrane</location>
        <topology evidence="1">Multi-pass membrane protein</topology>
    </subcellularLocation>
</comment>
<evidence type="ECO:0000256" key="3">
    <source>
        <dbReference type="ARBA" id="ARBA00022989"/>
    </source>
</evidence>
<evidence type="ECO:0000259" key="7">
    <source>
        <dbReference type="Pfam" id="PF01061"/>
    </source>
</evidence>
<keyword evidence="4 6" id="KW-0472">Membrane</keyword>
<feature type="transmembrane region" description="Helical" evidence="6">
    <location>
        <begin position="142"/>
        <end position="164"/>
    </location>
</feature>